<evidence type="ECO:0000313" key="5">
    <source>
        <dbReference type="RefSeq" id="XP_030540359.1"/>
    </source>
</evidence>
<evidence type="ECO:0000256" key="2">
    <source>
        <dbReference type="SAM" id="Phobius"/>
    </source>
</evidence>
<keyword evidence="2" id="KW-0472">Membrane</keyword>
<protein>
    <submittedName>
        <fullName evidence="5">TMV resistance protein N-like</fullName>
    </submittedName>
</protein>
<evidence type="ECO:0000313" key="4">
    <source>
        <dbReference type="Proteomes" id="UP000827889"/>
    </source>
</evidence>
<accession>A0A8B8PZW0</accession>
<dbReference type="Proteomes" id="UP000827889">
    <property type="component" value="Chromosome 8"/>
</dbReference>
<evidence type="ECO:0000259" key="3">
    <source>
        <dbReference type="PROSITE" id="PS50104"/>
    </source>
</evidence>
<dbReference type="KEGG" id="rarg:115748099"/>
<keyword evidence="4" id="KW-1185">Reference proteome</keyword>
<dbReference type="GO" id="GO:0007165">
    <property type="term" value="P:signal transduction"/>
    <property type="evidence" value="ECO:0007669"/>
    <property type="project" value="InterPro"/>
</dbReference>
<evidence type="ECO:0000256" key="1">
    <source>
        <dbReference type="ARBA" id="ARBA00023027"/>
    </source>
</evidence>
<feature type="transmembrane region" description="Helical" evidence="2">
    <location>
        <begin position="198"/>
        <end position="219"/>
    </location>
</feature>
<dbReference type="InterPro" id="IPR000157">
    <property type="entry name" value="TIR_dom"/>
</dbReference>
<name>A0A8B8PZW0_9MYRT</name>
<dbReference type="InterPro" id="IPR035897">
    <property type="entry name" value="Toll_tir_struct_dom_sf"/>
</dbReference>
<keyword evidence="2" id="KW-1133">Transmembrane helix</keyword>
<dbReference type="PANTHER" id="PTHR32009:SF155">
    <property type="entry name" value="DISEASE RESISTANCE PROTEIN (TIR-NBS-LRR CLASS)"/>
    <property type="match status" value="1"/>
</dbReference>
<dbReference type="PANTHER" id="PTHR32009">
    <property type="entry name" value="TMV RESISTANCE PROTEIN N-LIKE"/>
    <property type="match status" value="1"/>
</dbReference>
<dbReference type="GeneID" id="115748099"/>
<dbReference type="OrthoDB" id="1696666at2759"/>
<dbReference type="RefSeq" id="XP_030540359.1">
    <property type="nucleotide sequence ID" value="XM_030684499.2"/>
</dbReference>
<gene>
    <name evidence="5" type="primary">LOC115748099</name>
</gene>
<dbReference type="Gene3D" id="3.40.50.10140">
    <property type="entry name" value="Toll/interleukin-1 receptor homology (TIR) domain"/>
    <property type="match status" value="1"/>
</dbReference>
<feature type="domain" description="TIR" evidence="3">
    <location>
        <begin position="8"/>
        <end position="177"/>
    </location>
</feature>
<dbReference type="Pfam" id="PF01582">
    <property type="entry name" value="TIR"/>
    <property type="match status" value="1"/>
</dbReference>
<dbReference type="SMART" id="SM00255">
    <property type="entry name" value="TIR"/>
    <property type="match status" value="1"/>
</dbReference>
<dbReference type="PROSITE" id="PS50104">
    <property type="entry name" value="TIR"/>
    <property type="match status" value="1"/>
</dbReference>
<dbReference type="AlphaFoldDB" id="A0A8B8PZW0"/>
<reference evidence="5" key="1">
    <citation type="submission" date="2025-08" db="UniProtKB">
        <authorList>
            <consortium name="RefSeq"/>
        </authorList>
    </citation>
    <scope>IDENTIFICATION</scope>
    <source>
        <tissue evidence="5">Leaf</tissue>
    </source>
</reference>
<keyword evidence="1" id="KW-0520">NAD</keyword>
<sequence length="258" mass="28652">MATSEEQFEYDVFLSYNRSERDAGSFFPQHLHDVLNQNGIKSYKYSEDLEQGEEIAPAVVEAIKASRIFVVILSRRYASSASCLSELVKILEQDNLIGKRVMPLFYGVEPACVRRQRESYHEAMAEHESRYGSGSDKVRRWREALGEVGELRGWILPLNQGEAESIQRVAEDIGITLQQLNAPTALEASPTSPKWAGVIWKLTVGAPLIFALPLLMVASGGVRELPIGVVIFAVSFCAFVYLVFATIILHSSKGQNTA</sequence>
<keyword evidence="2" id="KW-0812">Transmembrane</keyword>
<proteinExistence type="predicted"/>
<dbReference type="SUPFAM" id="SSF52200">
    <property type="entry name" value="Toll/Interleukin receptor TIR domain"/>
    <property type="match status" value="1"/>
</dbReference>
<feature type="transmembrane region" description="Helical" evidence="2">
    <location>
        <begin position="225"/>
        <end position="249"/>
    </location>
</feature>
<organism evidence="4 5">
    <name type="scientific">Rhodamnia argentea</name>
    <dbReference type="NCBI Taxonomy" id="178133"/>
    <lineage>
        <taxon>Eukaryota</taxon>
        <taxon>Viridiplantae</taxon>
        <taxon>Streptophyta</taxon>
        <taxon>Embryophyta</taxon>
        <taxon>Tracheophyta</taxon>
        <taxon>Spermatophyta</taxon>
        <taxon>Magnoliopsida</taxon>
        <taxon>eudicotyledons</taxon>
        <taxon>Gunneridae</taxon>
        <taxon>Pentapetalae</taxon>
        <taxon>rosids</taxon>
        <taxon>malvids</taxon>
        <taxon>Myrtales</taxon>
        <taxon>Myrtaceae</taxon>
        <taxon>Myrtoideae</taxon>
        <taxon>Myrteae</taxon>
        <taxon>Australasian group</taxon>
        <taxon>Rhodamnia</taxon>
    </lineage>
</organism>